<dbReference type="AlphaFoldDB" id="A0A2S2DD54"/>
<dbReference type="EMBL" id="CP029343">
    <property type="protein sequence ID" value="AWL03039.1"/>
    <property type="molecule type" value="Genomic_DNA"/>
</dbReference>
<gene>
    <name evidence="1" type="ORF">DIR46_00215</name>
</gene>
<keyword evidence="2" id="KW-1185">Reference proteome</keyword>
<proteinExistence type="predicted"/>
<dbReference type="KEGG" id="mtim:DIR46_00215"/>
<dbReference type="OrthoDB" id="8756709at2"/>
<evidence type="ECO:0000313" key="2">
    <source>
        <dbReference type="Proteomes" id="UP000245820"/>
    </source>
</evidence>
<reference evidence="1 2" key="1">
    <citation type="submission" date="2018-05" db="EMBL/GenBank/DDBJ databases">
        <title>Complete genome sequence of Massilia oculi sp. nov. CCUG 43427T (=DSM 26321T), the type strain of M. oculi, and comparison with genome sequences of other Massilia strains.</title>
        <authorList>
            <person name="Zhu B."/>
        </authorList>
    </citation>
    <scope>NUCLEOTIDE SEQUENCE [LARGE SCALE GENOMIC DNA]</scope>
    <source>
        <strain evidence="1 2">CCUG 43427</strain>
    </source>
</reference>
<protein>
    <submittedName>
        <fullName evidence="1">Uncharacterized protein</fullName>
    </submittedName>
</protein>
<name>A0A2S2DD54_9BURK</name>
<evidence type="ECO:0000313" key="1">
    <source>
        <dbReference type="EMBL" id="AWL03039.1"/>
    </source>
</evidence>
<accession>A0A2S2DD54</accession>
<sequence length="144" mass="15722">MPMAGLTESLLERGAIPEVRLLYFTDPERNPGGRGKSRQQVFENNGISGTEIYAHGNFLKFLEYFIYGPALPPNIVAKFTEAMSFSGHLTYGDINDLAPAARAAVRSARLNPHEAAEEFHKLALECGAMPSGAESIRKSVLAVR</sequence>
<dbReference type="Proteomes" id="UP000245820">
    <property type="component" value="Chromosome"/>
</dbReference>
<organism evidence="1 2">
    <name type="scientific">Massilia oculi</name>
    <dbReference type="NCBI Taxonomy" id="945844"/>
    <lineage>
        <taxon>Bacteria</taxon>
        <taxon>Pseudomonadati</taxon>
        <taxon>Pseudomonadota</taxon>
        <taxon>Betaproteobacteria</taxon>
        <taxon>Burkholderiales</taxon>
        <taxon>Oxalobacteraceae</taxon>
        <taxon>Telluria group</taxon>
        <taxon>Massilia</taxon>
    </lineage>
</organism>